<evidence type="ECO:0000313" key="7">
    <source>
        <dbReference type="EMBL" id="GGJ63750.1"/>
    </source>
</evidence>
<reference evidence="7" key="1">
    <citation type="journal article" date="2014" name="Int. J. Syst. Evol. Microbiol.">
        <title>Complete genome sequence of Corynebacterium casei LMG S-19264T (=DSM 44701T), isolated from a smear-ripened cheese.</title>
        <authorList>
            <consortium name="US DOE Joint Genome Institute (JGI-PGF)"/>
            <person name="Walter F."/>
            <person name="Albersmeier A."/>
            <person name="Kalinowski J."/>
            <person name="Ruckert C."/>
        </authorList>
    </citation>
    <scope>NUCLEOTIDE SEQUENCE</scope>
    <source>
        <strain evidence="7">JCM 14371</strain>
    </source>
</reference>
<dbReference type="Proteomes" id="UP000635726">
    <property type="component" value="Unassembled WGS sequence"/>
</dbReference>
<dbReference type="AlphaFoldDB" id="A0A917P6H9"/>
<evidence type="ECO:0000256" key="4">
    <source>
        <dbReference type="SAM" id="MobiDB-lite"/>
    </source>
</evidence>
<gene>
    <name evidence="7" type="ORF">GCM10008939_04550</name>
</gene>
<dbReference type="GO" id="GO:0005975">
    <property type="term" value="P:carbohydrate metabolic process"/>
    <property type="evidence" value="ECO:0007669"/>
    <property type="project" value="InterPro"/>
</dbReference>
<dbReference type="EMBL" id="BMOE01000001">
    <property type="protein sequence ID" value="GGJ63750.1"/>
    <property type="molecule type" value="Genomic_DNA"/>
</dbReference>
<accession>A0A917P6H9</accession>
<sequence length="497" mass="51650">MCFTLVMTPTPSGPHPDRPSPAAGGVLALDLGTGSVKVGLIGPGGEVLASASRPYPVRADRPGWAESLPGEWWAATVDATREVRAARPDVAVRAVGLSGQMHGVVLSGANGEALRGAVLWSDGRSTAELARYRALPEARQEALRNPAVTGMAGPTLLWLARHEPEVLARARWALQPKDWLRLHLTGEAFSDPSDASGTLLYDLTRDAWDHALLTDWGLDARLLPPLRASGAQAGHLQARAATALGVPAGLPVATGAGDTAASLLAGGLPDGEAQLTVGTGAQIVQPSGTLPGPVTGGHVFRDAGRGWYALAAVQNAGTALEWARRALNLSWPDFYAAAQAAGPLQGPVFLPFVTGDRTPHLDAHARAGWIGAGLEHDARHLARAAFEGVALSISAAAAVLPLRPGPLWLAGGGTSDPWWRQLLADALRRDLRPVAVPGASLVGAGLLAWQALGHHPDRPPLTGSAPVTAREDGIPAGTRARFTAAYPALKDWFRSPA</sequence>
<feature type="domain" description="Carbohydrate kinase FGGY N-terminal" evidence="5">
    <location>
        <begin position="26"/>
        <end position="264"/>
    </location>
</feature>
<evidence type="ECO:0000256" key="1">
    <source>
        <dbReference type="ARBA" id="ARBA00009156"/>
    </source>
</evidence>
<dbReference type="InterPro" id="IPR043129">
    <property type="entry name" value="ATPase_NBD"/>
</dbReference>
<protein>
    <submittedName>
        <fullName evidence="7">Sugar kinase</fullName>
    </submittedName>
</protein>
<dbReference type="PANTHER" id="PTHR43095:SF5">
    <property type="entry name" value="XYLULOSE KINASE"/>
    <property type="match status" value="1"/>
</dbReference>
<name>A0A917P6H9_9DEIO</name>
<keyword evidence="8" id="KW-1185">Reference proteome</keyword>
<comment type="similarity">
    <text evidence="1">Belongs to the FGGY kinase family.</text>
</comment>
<organism evidence="7 8">
    <name type="scientific">Deinococcus aquiradiocola</name>
    <dbReference type="NCBI Taxonomy" id="393059"/>
    <lineage>
        <taxon>Bacteria</taxon>
        <taxon>Thermotogati</taxon>
        <taxon>Deinococcota</taxon>
        <taxon>Deinococci</taxon>
        <taxon>Deinococcales</taxon>
        <taxon>Deinococcaceae</taxon>
        <taxon>Deinococcus</taxon>
    </lineage>
</organism>
<keyword evidence="3 7" id="KW-0418">Kinase</keyword>
<evidence type="ECO:0000259" key="6">
    <source>
        <dbReference type="Pfam" id="PF02782"/>
    </source>
</evidence>
<dbReference type="InterPro" id="IPR018485">
    <property type="entry name" value="FGGY_C"/>
</dbReference>
<dbReference type="GO" id="GO:0016301">
    <property type="term" value="F:kinase activity"/>
    <property type="evidence" value="ECO:0007669"/>
    <property type="project" value="UniProtKB-KW"/>
</dbReference>
<dbReference type="InterPro" id="IPR000577">
    <property type="entry name" value="Carb_kinase_FGGY"/>
</dbReference>
<dbReference type="SUPFAM" id="SSF53067">
    <property type="entry name" value="Actin-like ATPase domain"/>
    <property type="match status" value="2"/>
</dbReference>
<feature type="region of interest" description="Disordered" evidence="4">
    <location>
        <begin position="1"/>
        <end position="24"/>
    </location>
</feature>
<dbReference type="Pfam" id="PF02782">
    <property type="entry name" value="FGGY_C"/>
    <property type="match status" value="1"/>
</dbReference>
<comment type="caution">
    <text evidence="7">The sequence shown here is derived from an EMBL/GenBank/DDBJ whole genome shotgun (WGS) entry which is preliminary data.</text>
</comment>
<dbReference type="PIRSF" id="PIRSF000538">
    <property type="entry name" value="GlpK"/>
    <property type="match status" value="1"/>
</dbReference>
<evidence type="ECO:0000256" key="2">
    <source>
        <dbReference type="ARBA" id="ARBA00022679"/>
    </source>
</evidence>
<evidence type="ECO:0000259" key="5">
    <source>
        <dbReference type="Pfam" id="PF00370"/>
    </source>
</evidence>
<reference evidence="7" key="2">
    <citation type="submission" date="2020-09" db="EMBL/GenBank/DDBJ databases">
        <authorList>
            <person name="Sun Q."/>
            <person name="Ohkuma M."/>
        </authorList>
    </citation>
    <scope>NUCLEOTIDE SEQUENCE</scope>
    <source>
        <strain evidence="7">JCM 14371</strain>
    </source>
</reference>
<dbReference type="InterPro" id="IPR018484">
    <property type="entry name" value="FGGY_N"/>
</dbReference>
<evidence type="ECO:0000256" key="3">
    <source>
        <dbReference type="ARBA" id="ARBA00022777"/>
    </source>
</evidence>
<dbReference type="InterPro" id="IPR050406">
    <property type="entry name" value="FGGY_Carb_Kinase"/>
</dbReference>
<dbReference type="PANTHER" id="PTHR43095">
    <property type="entry name" value="SUGAR KINASE"/>
    <property type="match status" value="1"/>
</dbReference>
<dbReference type="CDD" id="cd07808">
    <property type="entry name" value="ASKHA_NBD_FGGY_EcXK-like"/>
    <property type="match status" value="1"/>
</dbReference>
<evidence type="ECO:0000313" key="8">
    <source>
        <dbReference type="Proteomes" id="UP000635726"/>
    </source>
</evidence>
<keyword evidence="2" id="KW-0808">Transferase</keyword>
<dbReference type="Pfam" id="PF00370">
    <property type="entry name" value="FGGY_N"/>
    <property type="match status" value="1"/>
</dbReference>
<feature type="domain" description="Carbohydrate kinase FGGY C-terminal" evidence="6">
    <location>
        <begin position="303"/>
        <end position="449"/>
    </location>
</feature>
<dbReference type="Gene3D" id="3.30.420.40">
    <property type="match status" value="2"/>
</dbReference>
<proteinExistence type="inferred from homology"/>